<gene>
    <name evidence="5" type="ORF">DDZ16_20510</name>
</gene>
<name>A0A2U2B361_9BACT</name>
<dbReference type="InterPro" id="IPR052344">
    <property type="entry name" value="Transposase-related"/>
</dbReference>
<organism evidence="5 6">
    <name type="scientific">Marinilabilia rubra</name>
    <dbReference type="NCBI Taxonomy" id="2162893"/>
    <lineage>
        <taxon>Bacteria</taxon>
        <taxon>Pseudomonadati</taxon>
        <taxon>Bacteroidota</taxon>
        <taxon>Bacteroidia</taxon>
        <taxon>Marinilabiliales</taxon>
        <taxon>Marinilabiliaceae</taxon>
        <taxon>Marinilabilia</taxon>
    </lineage>
</organism>
<dbReference type="Proteomes" id="UP000244956">
    <property type="component" value="Unassembled WGS sequence"/>
</dbReference>
<evidence type="ECO:0000313" key="6">
    <source>
        <dbReference type="Proteomes" id="UP000244956"/>
    </source>
</evidence>
<comment type="caution">
    <text evidence="5">The sequence shown here is derived from an EMBL/GenBank/DDBJ whole genome shotgun (WGS) entry which is preliminary data.</text>
</comment>
<dbReference type="Pfam" id="PF13007">
    <property type="entry name" value="LZ_Tnp_IS66"/>
    <property type="match status" value="1"/>
</dbReference>
<accession>A0A2U2B361</accession>
<keyword evidence="6" id="KW-1185">Reference proteome</keyword>
<feature type="coiled-coil region" evidence="1">
    <location>
        <begin position="37"/>
        <end position="71"/>
    </location>
</feature>
<dbReference type="InterPro" id="IPR024463">
    <property type="entry name" value="Transposase_TnpC_homeodom"/>
</dbReference>
<dbReference type="PANTHER" id="PTHR33678:SF1">
    <property type="entry name" value="BLL1576 PROTEIN"/>
    <property type="match status" value="1"/>
</dbReference>
<evidence type="ECO:0000259" key="3">
    <source>
        <dbReference type="Pfam" id="PF13007"/>
    </source>
</evidence>
<evidence type="ECO:0000313" key="5">
    <source>
        <dbReference type="EMBL" id="PWD97490.1"/>
    </source>
</evidence>
<evidence type="ECO:0000259" key="2">
    <source>
        <dbReference type="Pfam" id="PF03050"/>
    </source>
</evidence>
<dbReference type="PANTHER" id="PTHR33678">
    <property type="entry name" value="BLL1576 PROTEIN"/>
    <property type="match status" value="1"/>
</dbReference>
<keyword evidence="1" id="KW-0175">Coiled coil</keyword>
<evidence type="ECO:0000259" key="4">
    <source>
        <dbReference type="Pfam" id="PF13817"/>
    </source>
</evidence>
<dbReference type="AlphaFoldDB" id="A0A2U2B361"/>
<feature type="coiled-coil region" evidence="1">
    <location>
        <begin position="98"/>
        <end position="125"/>
    </location>
</feature>
<dbReference type="Pfam" id="PF03050">
    <property type="entry name" value="DDE_Tnp_IS66"/>
    <property type="match status" value="1"/>
</dbReference>
<dbReference type="InterPro" id="IPR039552">
    <property type="entry name" value="IS66_C"/>
</dbReference>
<dbReference type="RefSeq" id="WP_109266349.1">
    <property type="nucleotide sequence ID" value="NZ_QEWP01000043.1"/>
</dbReference>
<proteinExistence type="predicted"/>
<dbReference type="Pfam" id="PF13817">
    <property type="entry name" value="DDE_Tnp_IS66_C"/>
    <property type="match status" value="1"/>
</dbReference>
<protein>
    <submittedName>
        <fullName evidence="5">IS66 family transposase</fullName>
    </submittedName>
</protein>
<dbReference type="InterPro" id="IPR004291">
    <property type="entry name" value="Transposase_IS66_central"/>
</dbReference>
<reference evidence="5 6" key="1">
    <citation type="submission" date="2018-05" db="EMBL/GenBank/DDBJ databases">
        <title>Marinilabilia rubrum sp. nov., isolated from saltern sediment.</title>
        <authorList>
            <person name="Zhang R."/>
        </authorList>
    </citation>
    <scope>NUCLEOTIDE SEQUENCE [LARGE SCALE GENOMIC DNA]</scope>
    <source>
        <strain evidence="5 6">WTE16</strain>
    </source>
</reference>
<sequence>MSDSATDKDKLIQALLQERDELFQENYRLRKIDNGALDTLEAKAQELEAVLAKKEQQIKKLTDQLAWFRHKFFGSSSEKHIAADPDQRKIDWEGLEVLPEEKVAIEDAEKELIEYERRKPAKDKKKAVRQPLPEHLRREVEIIEPEGKQAHWVRIGEEVTEILEYKPGEAYVRQVRRIKYAEKQTTEENNSDNEQVEETSAIRIAPMPLLPLPRSNAGPSLLAELIMNKYFYHLPFHRQISILKMEGIRLPASTVNGWFQGSSDLLRALYARLKEIVLKSDYIQVDESTIPVINNKKHKAQKAYLWMVRSVMDNLVFFHYDKGSRAQKVVVDLLKNYQGAVQTDGYQAYSIYEQKKGVLLLGCWAHARRKFSESLAEDKTGAEYALAQIAKIYQVEQMATEQEMDYGQRAELRKRLAYPIMRAFEKWIESYYPKALQGGKMSKALAYTYNLFLRLSRYHLDGRYMLDNNLAENAIRPLAVGRKGYLFCGNHDAAENAAIMYSLLGCCKASDVNPREWLTDVFSRIALYNSNYDLDLADLLPHNWKKSNDCQNFPESSN</sequence>
<feature type="domain" description="Transposase IS66 central" evidence="2">
    <location>
        <begin position="215"/>
        <end position="495"/>
    </location>
</feature>
<feature type="domain" description="Transposase IS66 C-terminal" evidence="4">
    <location>
        <begin position="502"/>
        <end position="542"/>
    </location>
</feature>
<evidence type="ECO:0000256" key="1">
    <source>
        <dbReference type="SAM" id="Coils"/>
    </source>
</evidence>
<dbReference type="NCBIfam" id="NF033517">
    <property type="entry name" value="transpos_IS66"/>
    <property type="match status" value="1"/>
</dbReference>
<dbReference type="OrthoDB" id="9760067at2"/>
<dbReference type="EMBL" id="QEWP01000043">
    <property type="protein sequence ID" value="PWD97490.1"/>
    <property type="molecule type" value="Genomic_DNA"/>
</dbReference>
<feature type="domain" description="Transposase TnpC homeodomain" evidence="3">
    <location>
        <begin position="61"/>
        <end position="139"/>
    </location>
</feature>